<feature type="transmembrane region" description="Helical" evidence="1">
    <location>
        <begin position="34"/>
        <end position="58"/>
    </location>
</feature>
<evidence type="ECO:0000313" key="3">
    <source>
        <dbReference type="Proteomes" id="UP001283361"/>
    </source>
</evidence>
<accession>A0AAE0YNN8</accession>
<keyword evidence="1" id="KW-1133">Transmembrane helix</keyword>
<proteinExistence type="predicted"/>
<name>A0AAE0YNN8_9GAST</name>
<feature type="transmembrane region" description="Helical" evidence="1">
    <location>
        <begin position="78"/>
        <end position="100"/>
    </location>
</feature>
<dbReference type="Gene3D" id="1.20.1070.10">
    <property type="entry name" value="Rhodopsin 7-helix transmembrane proteins"/>
    <property type="match status" value="1"/>
</dbReference>
<organism evidence="2 3">
    <name type="scientific">Elysia crispata</name>
    <name type="common">lettuce slug</name>
    <dbReference type="NCBI Taxonomy" id="231223"/>
    <lineage>
        <taxon>Eukaryota</taxon>
        <taxon>Metazoa</taxon>
        <taxon>Spiralia</taxon>
        <taxon>Lophotrochozoa</taxon>
        <taxon>Mollusca</taxon>
        <taxon>Gastropoda</taxon>
        <taxon>Heterobranchia</taxon>
        <taxon>Euthyneura</taxon>
        <taxon>Panpulmonata</taxon>
        <taxon>Sacoglossa</taxon>
        <taxon>Placobranchoidea</taxon>
        <taxon>Plakobranchidae</taxon>
        <taxon>Elysia</taxon>
    </lineage>
</organism>
<evidence type="ECO:0000313" key="2">
    <source>
        <dbReference type="EMBL" id="KAK3751504.1"/>
    </source>
</evidence>
<comment type="caution">
    <text evidence="2">The sequence shown here is derived from an EMBL/GenBank/DDBJ whole genome shotgun (WGS) entry which is preliminary data.</text>
</comment>
<sequence length="196" mass="21568">MDIKSHQILEDATPGLSRNSSITTDQPITPLVSYYVYTIVMYILGFSLTSALAMFGVFSNTVNIIMFYKMGFQETTNINFFSLAINDLMASCGNLLVEIFQSPFMKIDELPQGSLILQTTYLASFVVYSCCGFGALITAVLAMERCLCIVFPLKHIKDTFGALRSLGPSLSTWARPGNMMAESDVNLDLGDSMEVS</sequence>
<dbReference type="SUPFAM" id="SSF81321">
    <property type="entry name" value="Family A G protein-coupled receptor-like"/>
    <property type="match status" value="1"/>
</dbReference>
<protein>
    <recommendedName>
        <fullName evidence="4">G-protein coupled receptors family 1 profile domain-containing protein</fullName>
    </recommendedName>
</protein>
<dbReference type="CDD" id="cd00637">
    <property type="entry name" value="7tm_classA_rhodopsin-like"/>
    <property type="match status" value="1"/>
</dbReference>
<gene>
    <name evidence="2" type="ORF">RRG08_030529</name>
</gene>
<feature type="transmembrane region" description="Helical" evidence="1">
    <location>
        <begin position="120"/>
        <end position="143"/>
    </location>
</feature>
<dbReference type="Proteomes" id="UP001283361">
    <property type="component" value="Unassembled WGS sequence"/>
</dbReference>
<keyword evidence="1" id="KW-0472">Membrane</keyword>
<dbReference type="AlphaFoldDB" id="A0AAE0YNN8"/>
<evidence type="ECO:0008006" key="4">
    <source>
        <dbReference type="Google" id="ProtNLM"/>
    </source>
</evidence>
<evidence type="ECO:0000256" key="1">
    <source>
        <dbReference type="SAM" id="Phobius"/>
    </source>
</evidence>
<dbReference type="EMBL" id="JAWDGP010005816">
    <property type="protein sequence ID" value="KAK3751504.1"/>
    <property type="molecule type" value="Genomic_DNA"/>
</dbReference>
<keyword evidence="3" id="KW-1185">Reference proteome</keyword>
<reference evidence="2" key="1">
    <citation type="journal article" date="2023" name="G3 (Bethesda)">
        <title>A reference genome for the long-term kleptoplast-retaining sea slug Elysia crispata morphotype clarki.</title>
        <authorList>
            <person name="Eastman K.E."/>
            <person name="Pendleton A.L."/>
            <person name="Shaikh M.A."/>
            <person name="Suttiyut T."/>
            <person name="Ogas R."/>
            <person name="Tomko P."/>
            <person name="Gavelis G."/>
            <person name="Widhalm J.R."/>
            <person name="Wisecaver J.H."/>
        </authorList>
    </citation>
    <scope>NUCLEOTIDE SEQUENCE</scope>
    <source>
        <strain evidence="2">ECLA1</strain>
    </source>
</reference>
<keyword evidence="1" id="KW-0812">Transmembrane</keyword>